<evidence type="ECO:0000256" key="1">
    <source>
        <dbReference type="SAM" id="MobiDB-lite"/>
    </source>
</evidence>
<keyword evidence="2" id="KW-1133">Transmembrane helix</keyword>
<proteinExistence type="predicted"/>
<dbReference type="EMBL" id="AJ306162">
    <property type="protein sequence ID" value="CAC83673.1"/>
    <property type="molecule type" value="Genomic_DNA"/>
</dbReference>
<feature type="transmembrane region" description="Helical" evidence="2">
    <location>
        <begin position="32"/>
        <end position="55"/>
    </location>
</feature>
<feature type="region of interest" description="Disordered" evidence="1">
    <location>
        <begin position="1"/>
        <end position="22"/>
    </location>
</feature>
<gene>
    <name evidence="3" type="primary">env</name>
</gene>
<keyword evidence="3" id="KW-0946">Virion</keyword>
<evidence type="ECO:0000313" key="3">
    <source>
        <dbReference type="EMBL" id="CAC83673.1"/>
    </source>
</evidence>
<protein>
    <submittedName>
        <fullName evidence="3">Gp41</fullName>
    </submittedName>
</protein>
<accession>Q8UME4</accession>
<sequence>TASVAAHSLGHQAAPGKSPGCRKIPQRITSSWGLGFALENSFAPLMCLGMLVGIIDL</sequence>
<evidence type="ECO:0000256" key="2">
    <source>
        <dbReference type="SAM" id="Phobius"/>
    </source>
</evidence>
<keyword evidence="2" id="KW-0812">Transmembrane</keyword>
<name>Q8UME4_HV1</name>
<reference evidence="3" key="1">
    <citation type="journal article" date="2002" name="AIDS Res. Hum. Retroviruses">
        <title>Molecular epidemiology of HIV type 1 infection in Portugal: high prevalence of non-B subtypes.</title>
        <authorList>
            <person name="Esteves A."/>
            <person name="Parreira R."/>
            <person name="Venenno T."/>
            <person name="Franco M."/>
            <person name="Piedade J."/>
            <person name="de Sousa G."/>
            <person name="Cana-Ferreira W.F."/>
        </authorList>
    </citation>
    <scope>NUCLEOTIDE SEQUENCE</scope>
</reference>
<keyword evidence="3" id="KW-0261">Viral envelope protein</keyword>
<feature type="non-terminal residue" evidence="3">
    <location>
        <position position="1"/>
    </location>
</feature>
<organismHost>
    <name type="scientific">Homo sapiens</name>
    <name type="common">Human</name>
    <dbReference type="NCBI Taxonomy" id="9606"/>
</organismHost>
<keyword evidence="2" id="KW-0472">Membrane</keyword>
<dbReference type="GO" id="GO:0019031">
    <property type="term" value="C:viral envelope"/>
    <property type="evidence" value="ECO:0007669"/>
    <property type="project" value="UniProtKB-KW"/>
</dbReference>
<organism evidence="3">
    <name type="scientific">Human immunodeficiency virus type 1</name>
    <name type="common">HIV-1</name>
    <dbReference type="NCBI Taxonomy" id="11676"/>
    <lineage>
        <taxon>Viruses</taxon>
        <taxon>Riboviria</taxon>
        <taxon>Pararnavirae</taxon>
        <taxon>Artverviricota</taxon>
        <taxon>Revtraviricetes</taxon>
        <taxon>Ortervirales</taxon>
        <taxon>Retroviridae</taxon>
        <taxon>Orthoretrovirinae</taxon>
        <taxon>Lentivirus</taxon>
        <taxon>Lentivirus humimdef1</taxon>
    </lineage>
</organism>